<keyword evidence="2 5" id="KW-0808">Transferase</keyword>
<sequence length="217" mass="24123">MMDEVREKLLLMSEAASQAGMPLAWFEELYSTADRDDGWIPWSDGHPNSLFVEWALEQEDSGRALVVGCGLGEDAAFLDKRGWDVTAFDISPTAIDWAKELFSDSRVEWLAADLLNLPEEWNASFDLVLEVHILQAMPESVRLQASPMLAPLVRDGGNLVCIGRFQTDSEPVEGPPWPLSRSFIESIGENLPMQGLDVCSLPDDEPGVSRFRAVWGE</sequence>
<name>A0A075HRW3_9EURY</name>
<dbReference type="SUPFAM" id="SSF53335">
    <property type="entry name" value="S-adenosyl-L-methionine-dependent methyltransferases"/>
    <property type="match status" value="1"/>
</dbReference>
<keyword evidence="3" id="KW-0949">S-adenosyl-L-methionine</keyword>
<dbReference type="InterPro" id="IPR029063">
    <property type="entry name" value="SAM-dependent_MTases_sf"/>
</dbReference>
<dbReference type="PANTHER" id="PTHR43464:SF23">
    <property type="entry name" value="JUVENILE HORMONE ACID O-METHYLTRANSFERASE"/>
    <property type="match status" value="1"/>
</dbReference>
<dbReference type="Gene3D" id="3.40.50.150">
    <property type="entry name" value="Vaccinia Virus protein VP39"/>
    <property type="match status" value="1"/>
</dbReference>
<dbReference type="GO" id="GO:0032259">
    <property type="term" value="P:methylation"/>
    <property type="evidence" value="ECO:0007669"/>
    <property type="project" value="UniProtKB-KW"/>
</dbReference>
<evidence type="ECO:0000256" key="2">
    <source>
        <dbReference type="ARBA" id="ARBA00022679"/>
    </source>
</evidence>
<dbReference type="AlphaFoldDB" id="A0A075HRW3"/>
<dbReference type="GO" id="GO:0010420">
    <property type="term" value="F:polyprenyldihydroxybenzoate methyltransferase activity"/>
    <property type="evidence" value="ECO:0007669"/>
    <property type="project" value="TreeGrafter"/>
</dbReference>
<dbReference type="InterPro" id="IPR041698">
    <property type="entry name" value="Methyltransf_25"/>
</dbReference>
<evidence type="ECO:0000256" key="3">
    <source>
        <dbReference type="ARBA" id="ARBA00022691"/>
    </source>
</evidence>
<dbReference type="CDD" id="cd02440">
    <property type="entry name" value="AdoMet_MTases"/>
    <property type="match status" value="1"/>
</dbReference>
<dbReference type="EMBL" id="KF901104">
    <property type="protein sequence ID" value="AIF18195.1"/>
    <property type="molecule type" value="Genomic_DNA"/>
</dbReference>
<dbReference type="PROSITE" id="PS51585">
    <property type="entry name" value="SAM_MT_TPMT"/>
    <property type="match status" value="1"/>
</dbReference>
<protein>
    <submittedName>
        <fullName evidence="5">Methyltransferase type 12</fullName>
    </submittedName>
</protein>
<feature type="domain" description="Methyltransferase" evidence="4">
    <location>
        <begin position="65"/>
        <end position="157"/>
    </location>
</feature>
<dbReference type="PANTHER" id="PTHR43464">
    <property type="entry name" value="METHYLTRANSFERASE"/>
    <property type="match status" value="1"/>
</dbReference>
<evidence type="ECO:0000256" key="1">
    <source>
        <dbReference type="ARBA" id="ARBA00022603"/>
    </source>
</evidence>
<organism evidence="5">
    <name type="scientific">uncultured marine group II/III euryarchaeote KM3_82_B10</name>
    <dbReference type="NCBI Taxonomy" id="1456517"/>
    <lineage>
        <taxon>Archaea</taxon>
        <taxon>Methanobacteriati</taxon>
        <taxon>Methanobacteriota</taxon>
        <taxon>environmental samples</taxon>
    </lineage>
</organism>
<keyword evidence="1 5" id="KW-0489">Methyltransferase</keyword>
<accession>A0A075HRW3</accession>
<dbReference type="Pfam" id="PF13649">
    <property type="entry name" value="Methyltransf_25"/>
    <property type="match status" value="1"/>
</dbReference>
<evidence type="ECO:0000259" key="4">
    <source>
        <dbReference type="Pfam" id="PF13649"/>
    </source>
</evidence>
<proteinExistence type="predicted"/>
<reference evidence="5" key="1">
    <citation type="journal article" date="2014" name="Genome Biol. Evol.">
        <title>Pangenome evidence for extensive interdomain horizontal transfer affecting lineage core and shell genes in uncultured planktonic thaumarchaeota and euryarchaeota.</title>
        <authorList>
            <person name="Deschamps P."/>
            <person name="Zivanovic Y."/>
            <person name="Moreira D."/>
            <person name="Rodriguez-Valera F."/>
            <person name="Lopez-Garcia P."/>
        </authorList>
    </citation>
    <scope>NUCLEOTIDE SEQUENCE</scope>
</reference>
<dbReference type="InterPro" id="IPR008854">
    <property type="entry name" value="TPMT"/>
</dbReference>
<evidence type="ECO:0000313" key="5">
    <source>
        <dbReference type="EMBL" id="AIF18195.1"/>
    </source>
</evidence>